<name>I5BR62_9HYPH</name>
<feature type="transmembrane region" description="Helical" evidence="5">
    <location>
        <begin position="106"/>
        <end position="126"/>
    </location>
</feature>
<comment type="subcellular location">
    <subcellularLocation>
        <location evidence="1">Membrane</location>
        <topology evidence="1">Multi-pass membrane protein</topology>
    </subcellularLocation>
</comment>
<dbReference type="InterPro" id="IPR035906">
    <property type="entry name" value="MetI-like_sf"/>
</dbReference>
<feature type="transmembrane region" description="Helical" evidence="5">
    <location>
        <begin position="300"/>
        <end position="326"/>
    </location>
</feature>
<comment type="caution">
    <text evidence="6">The sequence shown here is derived from an EMBL/GenBank/DDBJ whole genome shotgun (WGS) entry which is preliminary data.</text>
</comment>
<accession>I5BR62</accession>
<evidence type="ECO:0000256" key="4">
    <source>
        <dbReference type="ARBA" id="ARBA00023136"/>
    </source>
</evidence>
<evidence type="ECO:0000313" key="6">
    <source>
        <dbReference type="EMBL" id="EIM72064.1"/>
    </source>
</evidence>
<keyword evidence="4 5" id="KW-0472">Membrane</keyword>
<evidence type="ECO:0000313" key="7">
    <source>
        <dbReference type="Proteomes" id="UP000004622"/>
    </source>
</evidence>
<proteinExistence type="predicted"/>
<evidence type="ECO:0000256" key="2">
    <source>
        <dbReference type="ARBA" id="ARBA00022692"/>
    </source>
</evidence>
<gene>
    <name evidence="6" type="ORF">A33O_21591</name>
</gene>
<protein>
    <submittedName>
        <fullName evidence="6">Putative permease ABC transporter protein</fullName>
    </submittedName>
</protein>
<feature type="transmembrane region" description="Helical" evidence="5">
    <location>
        <begin position="63"/>
        <end position="86"/>
    </location>
</feature>
<keyword evidence="3 5" id="KW-1133">Transmembrane helix</keyword>
<reference evidence="6 7" key="1">
    <citation type="journal article" date="2012" name="J. Bacteriol.">
        <title>Genome Sequence of Nitratireductor aquibiodomus Strain RA22.</title>
        <authorList>
            <person name="Singh A."/>
            <person name="Jangir P.K."/>
            <person name="Kumari C."/>
            <person name="Sharma R."/>
        </authorList>
    </citation>
    <scope>NUCLEOTIDE SEQUENCE [LARGE SCALE GENOMIC DNA]</scope>
    <source>
        <strain evidence="6 7">RA22</strain>
    </source>
</reference>
<dbReference type="GO" id="GO:0016020">
    <property type="term" value="C:membrane"/>
    <property type="evidence" value="ECO:0007669"/>
    <property type="project" value="UniProtKB-SubCell"/>
</dbReference>
<dbReference type="EMBL" id="AJXZ01000062">
    <property type="protein sequence ID" value="EIM72064.1"/>
    <property type="molecule type" value="Genomic_DNA"/>
</dbReference>
<sequence length="564" mass="59707">MLTRLGPMLAIGLLTAPVAFGLAGTVLPAFGYLPALGGMEFGLAPFAMLFAEPAILMSALMSLVTGLVTAAISLTAVMLFTAAWGGTRLFARIQHLISPLLSLPHAASAFALAFLIAPSGMFARLISPELTGWERPPDLLIVHDPLGLSMMSGLIVKEIPFLLLVTLAALPQVKPARTRALIASMGYGRISGFVFGLWPSIYPQIRLPVFAVIAFATSVVDVAAILGPTTPAPLAVRLVNWMNDPDLSRRFLASAGAMLQLGVTAAAILIWIGFEKLGARLRDRMACAGKRLRRDRVLRWGALAVMLASAGAIFIGLLALGLWSVAGLWQYPDLLPARFDLRNWMRVMPNLVEPLTTTLFVAFVSTLIAVAIAILCFVREDETGRPARGTLALLYLPLLVPQVAFLFGLQLLFILTDVEATLAALVFTHLVPSCCSSAAQPQKSLARLRPAVRSDRGGARQGTGAALLPYPPAHAGAAASCRCGHRLLGVGGALSAHAADWCGAADDNHHGGGGACFRWQSPRDRHLCLHANGLAGGGLCRCHHRTGADIPPLSRHACLNGNGI</sequence>
<dbReference type="Proteomes" id="UP000004622">
    <property type="component" value="Unassembled WGS sequence"/>
</dbReference>
<dbReference type="STRING" id="204799.GCA_001696575_02915"/>
<feature type="transmembrane region" description="Helical" evidence="5">
    <location>
        <begin position="31"/>
        <end position="51"/>
    </location>
</feature>
<feature type="transmembrane region" description="Helical" evidence="5">
    <location>
        <begin position="355"/>
        <end position="378"/>
    </location>
</feature>
<feature type="transmembrane region" description="Helical" evidence="5">
    <location>
        <begin position="390"/>
        <end position="414"/>
    </location>
</feature>
<dbReference type="AlphaFoldDB" id="I5BR62"/>
<dbReference type="SUPFAM" id="SSF161098">
    <property type="entry name" value="MetI-like"/>
    <property type="match status" value="2"/>
</dbReference>
<evidence type="ECO:0000256" key="1">
    <source>
        <dbReference type="ARBA" id="ARBA00004141"/>
    </source>
</evidence>
<organism evidence="6 7">
    <name type="scientific">Nitratireductor aquibiodomus RA22</name>
    <dbReference type="NCBI Taxonomy" id="1189611"/>
    <lineage>
        <taxon>Bacteria</taxon>
        <taxon>Pseudomonadati</taxon>
        <taxon>Pseudomonadota</taxon>
        <taxon>Alphaproteobacteria</taxon>
        <taxon>Hyphomicrobiales</taxon>
        <taxon>Phyllobacteriaceae</taxon>
        <taxon>Nitratireductor</taxon>
    </lineage>
</organism>
<feature type="transmembrane region" description="Helical" evidence="5">
    <location>
        <begin position="180"/>
        <end position="198"/>
    </location>
</feature>
<feature type="transmembrane region" description="Helical" evidence="5">
    <location>
        <begin position="210"/>
        <end position="231"/>
    </location>
</feature>
<evidence type="ECO:0000256" key="3">
    <source>
        <dbReference type="ARBA" id="ARBA00022989"/>
    </source>
</evidence>
<feature type="transmembrane region" description="Helical" evidence="5">
    <location>
        <begin position="146"/>
        <end position="168"/>
    </location>
</feature>
<evidence type="ECO:0000256" key="5">
    <source>
        <dbReference type="SAM" id="Phobius"/>
    </source>
</evidence>
<feature type="transmembrane region" description="Helical" evidence="5">
    <location>
        <begin position="251"/>
        <end position="274"/>
    </location>
</feature>
<dbReference type="PATRIC" id="fig|1189611.3.peg.4334"/>
<keyword evidence="2 5" id="KW-0812">Transmembrane</keyword>